<evidence type="ECO:0000256" key="7">
    <source>
        <dbReference type="ARBA" id="ARBA00023211"/>
    </source>
</evidence>
<feature type="domain" description="Metalloenzyme" evidence="14">
    <location>
        <begin position="6"/>
        <end position="495"/>
    </location>
</feature>
<evidence type="ECO:0000256" key="10">
    <source>
        <dbReference type="NCBIfam" id="TIGR01307"/>
    </source>
</evidence>
<keyword evidence="8 9" id="KW-0413">Isomerase</keyword>
<proteinExistence type="inferred from homology"/>
<dbReference type="InterPro" id="IPR017850">
    <property type="entry name" value="Alkaline_phosphatase_core_sf"/>
</dbReference>
<evidence type="ECO:0000256" key="11">
    <source>
        <dbReference type="PIRSR" id="PIRSR001492-1"/>
    </source>
</evidence>
<dbReference type="Pfam" id="PF01676">
    <property type="entry name" value="Metalloenzyme"/>
    <property type="match status" value="1"/>
</dbReference>
<dbReference type="GO" id="GO:0004619">
    <property type="term" value="F:phosphoglycerate mutase activity"/>
    <property type="evidence" value="ECO:0007669"/>
    <property type="project" value="UniProtKB-UniRule"/>
</dbReference>
<reference evidence="16 17" key="1">
    <citation type="journal article" date="2016" name="Nat. Commun.">
        <title>Thousands of microbial genomes shed light on interconnected biogeochemical processes in an aquifer system.</title>
        <authorList>
            <person name="Anantharaman K."/>
            <person name="Brown C.T."/>
            <person name="Hug L.A."/>
            <person name="Sharon I."/>
            <person name="Castelle C.J."/>
            <person name="Probst A.J."/>
            <person name="Thomas B.C."/>
            <person name="Singh A."/>
            <person name="Wilkins M.J."/>
            <person name="Karaoz U."/>
            <person name="Brodie E.L."/>
            <person name="Williams K.H."/>
            <person name="Hubbard S.S."/>
            <person name="Banfield J.F."/>
        </authorList>
    </citation>
    <scope>NUCLEOTIDE SEQUENCE [LARGE SCALE GENOMIC DNA]</scope>
</reference>
<dbReference type="SUPFAM" id="SSF53649">
    <property type="entry name" value="Alkaline phosphatase-like"/>
    <property type="match status" value="1"/>
</dbReference>
<sequence>MNTQRPLVLIIMDGWGVGTENEHNAIFLAETPNTDHLLKTYPNTIIGAAGEFVGLTPGHQGSSEIGHLIIGAGRNVLLPQNQIKRATQDGTIAENRAYLDSLQQIKSHDGRLHIMGLLSDKGVHSYDETCHVLLRMAKKHGVPDDKIFVHVLSDGRDTSPKMVKYYVERLRSVGIGRIASIMGRYWAMDRDHRWERVEKAFNMLALGKADYSAATIDQAIDDAYSRSETDEFIKPTIILPEGVLKEHDVVWNFNYRVDREIEITQALVEPDFKHFSRNKQPTIQYIALSDYYIGIPCPVAFRRDAPRNTFGEVVSREHLTQLRCAETEKWAYVTKIFSGLREDPFPGEVRILIPSDKIPTYDLKPDMKAFEIAKEVANHLHEKSFDVYIVNFANPDILGHTGNKEAIMKGVHTVDTALGLIYSELLNVNGMMLITADHGDAEINWDHKLNQPHTAHTDSHVPFIYVDEQNTSATLREAGSLQDIAPTALHLLGIPKPKEMTGNSLII</sequence>
<dbReference type="InterPro" id="IPR005995">
    <property type="entry name" value="Pgm_bpd_ind"/>
</dbReference>
<dbReference type="Pfam" id="PF06415">
    <property type="entry name" value="iPGM_N"/>
    <property type="match status" value="1"/>
</dbReference>
<dbReference type="GO" id="GO:0005829">
    <property type="term" value="C:cytosol"/>
    <property type="evidence" value="ECO:0007669"/>
    <property type="project" value="TreeGrafter"/>
</dbReference>
<evidence type="ECO:0000256" key="1">
    <source>
        <dbReference type="ARBA" id="ARBA00000370"/>
    </source>
</evidence>
<feature type="binding site" evidence="9 13">
    <location>
        <position position="456"/>
    </location>
    <ligand>
        <name>Mn(2+)</name>
        <dbReference type="ChEBI" id="CHEBI:29035"/>
        <label>1</label>
    </ligand>
</feature>
<dbReference type="InterPro" id="IPR006124">
    <property type="entry name" value="Metalloenzyme"/>
</dbReference>
<evidence type="ECO:0000256" key="3">
    <source>
        <dbReference type="ARBA" id="ARBA00004798"/>
    </source>
</evidence>
<dbReference type="EMBL" id="MHKE01000012">
    <property type="protein sequence ID" value="OGY83943.1"/>
    <property type="molecule type" value="Genomic_DNA"/>
</dbReference>
<keyword evidence="6 9" id="KW-0324">Glycolysis</keyword>
<accession>A0A1G2B417</accession>
<keyword evidence="5 9" id="KW-0479">Metal-binding</keyword>
<feature type="binding site" evidence="9 13">
    <location>
        <position position="396"/>
    </location>
    <ligand>
        <name>Mn(2+)</name>
        <dbReference type="ChEBI" id="CHEBI:29035"/>
        <label>1</label>
    </ligand>
</feature>
<evidence type="ECO:0000256" key="9">
    <source>
        <dbReference type="HAMAP-Rule" id="MF_01038"/>
    </source>
</evidence>
<feature type="binding site" evidence="9 12">
    <location>
        <position position="329"/>
    </location>
    <ligand>
        <name>substrate</name>
    </ligand>
</feature>
<evidence type="ECO:0000256" key="4">
    <source>
        <dbReference type="ARBA" id="ARBA00008819"/>
    </source>
</evidence>
<dbReference type="Gene3D" id="3.40.720.10">
    <property type="entry name" value="Alkaline Phosphatase, subunit A"/>
    <property type="match status" value="1"/>
</dbReference>
<comment type="pathway">
    <text evidence="3 9">Carbohydrate degradation; glycolysis; pyruvate from D-glyceraldehyde 3-phosphate: step 3/5.</text>
</comment>
<comment type="cofactor">
    <cofactor evidence="9">
        <name>Mn(2+)</name>
        <dbReference type="ChEBI" id="CHEBI:29035"/>
    </cofactor>
    <text evidence="9">Binds 2 manganese ions per subunit.</text>
</comment>
<evidence type="ECO:0000313" key="16">
    <source>
        <dbReference type="EMBL" id="OGY83943.1"/>
    </source>
</evidence>
<feature type="binding site" evidence="9 12">
    <location>
        <begin position="256"/>
        <end position="259"/>
    </location>
    <ligand>
        <name>substrate</name>
    </ligand>
</feature>
<dbReference type="Proteomes" id="UP000179164">
    <property type="component" value="Unassembled WGS sequence"/>
</dbReference>
<dbReference type="EC" id="5.4.2.12" evidence="9 10"/>
<comment type="subunit">
    <text evidence="9">Monomer.</text>
</comment>
<evidence type="ECO:0000313" key="17">
    <source>
        <dbReference type="Proteomes" id="UP000179164"/>
    </source>
</evidence>
<dbReference type="NCBIfam" id="TIGR01307">
    <property type="entry name" value="pgm_bpd_ind"/>
    <property type="match status" value="1"/>
</dbReference>
<dbReference type="FunFam" id="3.40.1450.10:FF:000002">
    <property type="entry name" value="2,3-bisphosphoglycerate-independent phosphoglycerate mutase"/>
    <property type="match status" value="1"/>
</dbReference>
<dbReference type="InterPro" id="IPR036646">
    <property type="entry name" value="PGAM_B_sf"/>
</dbReference>
<dbReference type="PANTHER" id="PTHR31637:SF0">
    <property type="entry name" value="2,3-BISPHOSPHOGLYCERATE-INDEPENDENT PHOSPHOGLYCERATE MUTASE"/>
    <property type="match status" value="1"/>
</dbReference>
<feature type="binding site" evidence="9 13">
    <location>
        <position position="400"/>
    </location>
    <ligand>
        <name>Mn(2+)</name>
        <dbReference type="ChEBI" id="CHEBI:29035"/>
        <label>1</label>
    </ligand>
</feature>
<feature type="binding site" evidence="9 13">
    <location>
        <position position="437"/>
    </location>
    <ligand>
        <name>Mn(2+)</name>
        <dbReference type="ChEBI" id="CHEBI:29035"/>
        <label>2</label>
    </ligand>
</feature>
<dbReference type="STRING" id="1798543.A2898_01555"/>
<dbReference type="GO" id="GO:0006096">
    <property type="term" value="P:glycolytic process"/>
    <property type="evidence" value="ECO:0007669"/>
    <property type="project" value="UniProtKB-UniRule"/>
</dbReference>
<comment type="function">
    <text evidence="2 9">Catalyzes the interconversion of 2-phosphoglycerate and 3-phosphoglycerate.</text>
</comment>
<evidence type="ECO:0000259" key="15">
    <source>
        <dbReference type="Pfam" id="PF06415"/>
    </source>
</evidence>
<gene>
    <name evidence="9" type="primary">gpmI</name>
    <name evidence="16" type="ORF">A2898_01555</name>
</gene>
<evidence type="ECO:0000256" key="13">
    <source>
        <dbReference type="PIRSR" id="PIRSR001492-3"/>
    </source>
</evidence>
<feature type="binding site" evidence="9 12">
    <location>
        <position position="190"/>
    </location>
    <ligand>
        <name>substrate</name>
    </ligand>
</feature>
<evidence type="ECO:0000256" key="12">
    <source>
        <dbReference type="PIRSR" id="PIRSR001492-2"/>
    </source>
</evidence>
<dbReference type="CDD" id="cd16010">
    <property type="entry name" value="iPGM"/>
    <property type="match status" value="1"/>
</dbReference>
<dbReference type="PANTHER" id="PTHR31637">
    <property type="entry name" value="2,3-BISPHOSPHOGLYCERATE-INDEPENDENT PHOSPHOGLYCERATE MUTASE"/>
    <property type="match status" value="1"/>
</dbReference>
<dbReference type="AlphaFoldDB" id="A0A1G2B417"/>
<keyword evidence="7 9" id="KW-0464">Manganese</keyword>
<evidence type="ECO:0000256" key="2">
    <source>
        <dbReference type="ARBA" id="ARBA00002315"/>
    </source>
</evidence>
<organism evidence="16 17">
    <name type="scientific">Candidatus Kerfeldbacteria bacterium RIFCSPLOWO2_01_FULL_48_11</name>
    <dbReference type="NCBI Taxonomy" id="1798543"/>
    <lineage>
        <taxon>Bacteria</taxon>
        <taxon>Candidatus Kerfeldiibacteriota</taxon>
    </lineage>
</organism>
<dbReference type="InterPro" id="IPR011258">
    <property type="entry name" value="BPG-indep_PGM_N"/>
</dbReference>
<evidence type="ECO:0000256" key="6">
    <source>
        <dbReference type="ARBA" id="ARBA00023152"/>
    </source>
</evidence>
<evidence type="ECO:0000256" key="5">
    <source>
        <dbReference type="ARBA" id="ARBA00022723"/>
    </source>
</evidence>
<comment type="catalytic activity">
    <reaction evidence="1 9">
        <text>(2R)-2-phosphoglycerate = (2R)-3-phosphoglycerate</text>
        <dbReference type="Rhea" id="RHEA:15901"/>
        <dbReference type="ChEBI" id="CHEBI:58272"/>
        <dbReference type="ChEBI" id="CHEBI:58289"/>
        <dbReference type="EC" id="5.4.2.12"/>
    </reaction>
</comment>
<feature type="binding site" evidence="9 12">
    <location>
        <position position="124"/>
    </location>
    <ligand>
        <name>substrate</name>
    </ligand>
</feature>
<feature type="binding site" evidence="9 13">
    <location>
        <position position="13"/>
    </location>
    <ligand>
        <name>Mn(2+)</name>
        <dbReference type="ChEBI" id="CHEBI:29035"/>
        <label>2</label>
    </ligand>
</feature>
<dbReference type="HAMAP" id="MF_01038">
    <property type="entry name" value="GpmI"/>
    <property type="match status" value="1"/>
</dbReference>
<feature type="binding site" evidence="9 12">
    <location>
        <position position="184"/>
    </location>
    <ligand>
        <name>substrate</name>
    </ligand>
</feature>
<evidence type="ECO:0000256" key="8">
    <source>
        <dbReference type="ARBA" id="ARBA00023235"/>
    </source>
</evidence>
<dbReference type="SUPFAM" id="SSF64158">
    <property type="entry name" value="2,3-Bisphosphoglycerate-independent phosphoglycerate mutase, substrate-binding domain"/>
    <property type="match status" value="1"/>
</dbReference>
<protein>
    <recommendedName>
        <fullName evidence="9 10">2,3-bisphosphoglycerate-independent phosphoglycerate mutase</fullName>
        <shortName evidence="9">BPG-independent PGAM</shortName>
        <shortName evidence="9">Phosphoglyceromutase</shortName>
        <shortName evidence="9">iPGM</shortName>
        <ecNumber evidence="9 10">5.4.2.12</ecNumber>
    </recommendedName>
</protein>
<name>A0A1G2B417_9BACT</name>
<feature type="binding site" evidence="9 13">
    <location>
        <position position="438"/>
    </location>
    <ligand>
        <name>Mn(2+)</name>
        <dbReference type="ChEBI" id="CHEBI:29035"/>
        <label>2</label>
    </ligand>
</feature>
<dbReference type="Gene3D" id="3.40.1450.10">
    <property type="entry name" value="BPG-independent phosphoglycerate mutase, domain B"/>
    <property type="match status" value="1"/>
</dbReference>
<dbReference type="GO" id="GO:0006007">
    <property type="term" value="P:glucose catabolic process"/>
    <property type="evidence" value="ECO:0007669"/>
    <property type="project" value="InterPro"/>
</dbReference>
<comment type="caution">
    <text evidence="16">The sequence shown here is derived from an EMBL/GenBank/DDBJ whole genome shotgun (WGS) entry which is preliminary data.</text>
</comment>
<dbReference type="GO" id="GO:0030145">
    <property type="term" value="F:manganese ion binding"/>
    <property type="evidence" value="ECO:0007669"/>
    <property type="project" value="UniProtKB-UniRule"/>
</dbReference>
<evidence type="ECO:0000259" key="14">
    <source>
        <dbReference type="Pfam" id="PF01676"/>
    </source>
</evidence>
<feature type="binding site" evidence="9 13">
    <location>
        <position position="63"/>
    </location>
    <ligand>
        <name>Mn(2+)</name>
        <dbReference type="ChEBI" id="CHEBI:29035"/>
        <label>2</label>
    </ligand>
</feature>
<dbReference type="PIRSF" id="PIRSF001492">
    <property type="entry name" value="IPGAM"/>
    <property type="match status" value="1"/>
</dbReference>
<feature type="domain" description="BPG-independent PGAM N-terminal" evidence="15">
    <location>
        <begin position="83"/>
        <end position="291"/>
    </location>
</feature>
<feature type="active site" description="Phosphoserine intermediate" evidence="9 11">
    <location>
        <position position="63"/>
    </location>
</feature>
<dbReference type="UniPathway" id="UPA00109">
    <property type="reaction ID" value="UER00186"/>
</dbReference>
<feature type="binding site" evidence="9 12">
    <location>
        <begin position="156"/>
        <end position="157"/>
    </location>
    <ligand>
        <name>substrate</name>
    </ligand>
</feature>
<comment type="similarity">
    <text evidence="4 9">Belongs to the BPG-independent phosphoglycerate mutase family.</text>
</comment>